<dbReference type="EMBL" id="CATOUU010000526">
    <property type="protein sequence ID" value="CAI9932794.1"/>
    <property type="molecule type" value="Genomic_DNA"/>
</dbReference>
<sequence length="102" mass="12090">MNRIIKYQNNCRQMNAIKRNQIENNKNLPPIPTKTNQEKQNTITKLNFSPNSLYEKSLRDPSLCLTPREINNEKQYLRSPESDDEIDLDNFSTEIEDLMQFL</sequence>
<reference evidence="1" key="1">
    <citation type="submission" date="2023-06" db="EMBL/GenBank/DDBJ databases">
        <authorList>
            <person name="Kurt Z."/>
        </authorList>
    </citation>
    <scope>NUCLEOTIDE SEQUENCE</scope>
</reference>
<proteinExistence type="predicted"/>
<organism evidence="1">
    <name type="scientific">Hexamita inflata</name>
    <dbReference type="NCBI Taxonomy" id="28002"/>
    <lineage>
        <taxon>Eukaryota</taxon>
        <taxon>Metamonada</taxon>
        <taxon>Diplomonadida</taxon>
        <taxon>Hexamitidae</taxon>
        <taxon>Hexamitinae</taxon>
        <taxon>Hexamita</taxon>
    </lineage>
</organism>
<dbReference type="EMBL" id="CAXDID020000196">
    <property type="protein sequence ID" value="CAL6053342.1"/>
    <property type="molecule type" value="Genomic_DNA"/>
</dbReference>
<gene>
    <name evidence="1" type="ORF">HINF_LOCUS20439</name>
    <name evidence="2" type="ORF">HINF_LOCUS45288</name>
</gene>
<keyword evidence="3" id="KW-1185">Reference proteome</keyword>
<protein>
    <submittedName>
        <fullName evidence="2">Hypothetical_protein</fullName>
    </submittedName>
</protein>
<dbReference type="AlphaFoldDB" id="A0AA86PAK1"/>
<accession>A0AA86PAK1</accession>
<evidence type="ECO:0000313" key="1">
    <source>
        <dbReference type="EMBL" id="CAI9932794.1"/>
    </source>
</evidence>
<reference evidence="2 3" key="2">
    <citation type="submission" date="2024-07" db="EMBL/GenBank/DDBJ databases">
        <authorList>
            <person name="Akdeniz Z."/>
        </authorList>
    </citation>
    <scope>NUCLEOTIDE SEQUENCE [LARGE SCALE GENOMIC DNA]</scope>
</reference>
<evidence type="ECO:0000313" key="3">
    <source>
        <dbReference type="Proteomes" id="UP001642409"/>
    </source>
</evidence>
<comment type="caution">
    <text evidence="1">The sequence shown here is derived from an EMBL/GenBank/DDBJ whole genome shotgun (WGS) entry which is preliminary data.</text>
</comment>
<dbReference type="Proteomes" id="UP001642409">
    <property type="component" value="Unassembled WGS sequence"/>
</dbReference>
<name>A0AA86PAK1_9EUKA</name>
<evidence type="ECO:0000313" key="2">
    <source>
        <dbReference type="EMBL" id="CAL6053342.1"/>
    </source>
</evidence>